<dbReference type="AlphaFoldDB" id="A2BZI0"/>
<dbReference type="PROSITE" id="PS50830">
    <property type="entry name" value="TNASE_3"/>
    <property type="match status" value="1"/>
</dbReference>
<dbReference type="eggNOG" id="COG1525">
    <property type="taxonomic scope" value="Bacteria"/>
</dbReference>
<proteinExistence type="predicted"/>
<dbReference type="PANTHER" id="PTHR12302">
    <property type="entry name" value="EBNA2 BINDING PROTEIN P100"/>
    <property type="match status" value="1"/>
</dbReference>
<dbReference type="GO" id="GO:0016787">
    <property type="term" value="F:hydrolase activity"/>
    <property type="evidence" value="ECO:0007669"/>
    <property type="project" value="UniProtKB-KW"/>
</dbReference>
<keyword evidence="4" id="KW-0472">Membrane</keyword>
<dbReference type="InterPro" id="IPR035437">
    <property type="entry name" value="SNase_OB-fold_sf"/>
</dbReference>
<dbReference type="SUPFAM" id="SSF50199">
    <property type="entry name" value="Staphylococcal nuclease"/>
    <property type="match status" value="1"/>
</dbReference>
<dbReference type="PANTHER" id="PTHR12302:SF3">
    <property type="entry name" value="SERINE_THREONINE-PROTEIN KINASE 31"/>
    <property type="match status" value="1"/>
</dbReference>
<evidence type="ECO:0000313" key="6">
    <source>
        <dbReference type="EMBL" id="ABM74640.1"/>
    </source>
</evidence>
<dbReference type="RefSeq" id="WP_011822878.1">
    <property type="nucleotide sequence ID" value="NC_008819.1"/>
</dbReference>
<dbReference type="Proteomes" id="UP000002592">
    <property type="component" value="Chromosome"/>
</dbReference>
<feature type="transmembrane region" description="Helical" evidence="4">
    <location>
        <begin position="12"/>
        <end position="36"/>
    </location>
</feature>
<protein>
    <recommendedName>
        <fullName evidence="5">TNase-like domain-containing protein</fullName>
    </recommendedName>
</protein>
<evidence type="ECO:0000313" key="7">
    <source>
        <dbReference type="Proteomes" id="UP000002592"/>
    </source>
</evidence>
<evidence type="ECO:0000256" key="4">
    <source>
        <dbReference type="SAM" id="Phobius"/>
    </source>
</evidence>
<dbReference type="HOGENOM" id="CLU_046484_13_3_3"/>
<keyword evidence="1" id="KW-0540">Nuclease</keyword>
<reference evidence="7" key="1">
    <citation type="journal article" date="2007" name="PLoS Genet.">
        <title>Patterns and implications of gene gain and loss in the evolution of Prochlorococcus.</title>
        <authorList>
            <person name="Kettler G.C."/>
            <person name="Martiny A.C."/>
            <person name="Huang K."/>
            <person name="Zucker J."/>
            <person name="Coleman M.L."/>
            <person name="Rodrigue S."/>
            <person name="Chen F."/>
            <person name="Lapidus A."/>
            <person name="Ferriera S."/>
            <person name="Johnson J."/>
            <person name="Steglich C."/>
            <person name="Church G.M."/>
            <person name="Richardson P."/>
            <person name="Chisholm S.W."/>
        </authorList>
    </citation>
    <scope>NUCLEOTIDE SEQUENCE [LARGE SCALE GENOMIC DNA]</scope>
    <source>
        <strain evidence="7">NATL1A</strain>
    </source>
</reference>
<dbReference type="SMART" id="SM00318">
    <property type="entry name" value="SNc"/>
    <property type="match status" value="1"/>
</dbReference>
<evidence type="ECO:0000256" key="1">
    <source>
        <dbReference type="ARBA" id="ARBA00022722"/>
    </source>
</evidence>
<keyword evidence="3" id="KW-0378">Hydrolase</keyword>
<dbReference type="EMBL" id="CP000553">
    <property type="protein sequence ID" value="ABM74640.1"/>
    <property type="molecule type" value="Genomic_DNA"/>
</dbReference>
<sequence>MPTKKLNSEQRFIRNLLIGFFSALFIVFVLAMIALFQTLTTYPSAPDLPSVTIQSCYDGDTCTTTDGEKIRLACIDSPELRGKKADPTPAKAARDYLNDLVAGSTVTIRRITEDRYGRTVAELSKGPMNIQEHLVEKGIASIYERYSSQCEWSMN</sequence>
<dbReference type="Gene3D" id="2.40.50.90">
    <property type="match status" value="1"/>
</dbReference>
<evidence type="ECO:0000259" key="5">
    <source>
        <dbReference type="PROSITE" id="PS50830"/>
    </source>
</evidence>
<organism evidence="6 7">
    <name type="scientific">Prochlorococcus marinus (strain NATL1A)</name>
    <dbReference type="NCBI Taxonomy" id="167555"/>
    <lineage>
        <taxon>Bacteria</taxon>
        <taxon>Bacillati</taxon>
        <taxon>Cyanobacteriota</taxon>
        <taxon>Cyanophyceae</taxon>
        <taxon>Synechococcales</taxon>
        <taxon>Prochlorococcaceae</taxon>
        <taxon>Prochlorococcus</taxon>
    </lineage>
</organism>
<dbReference type="GO" id="GO:0004519">
    <property type="term" value="F:endonuclease activity"/>
    <property type="evidence" value="ECO:0007669"/>
    <property type="project" value="UniProtKB-KW"/>
</dbReference>
<accession>A2BZI0</accession>
<gene>
    <name evidence="6" type="ordered locus">NATL1_00761</name>
</gene>
<name>A2BZI0_PROM1</name>
<dbReference type="Pfam" id="PF00565">
    <property type="entry name" value="SNase"/>
    <property type="match status" value="1"/>
</dbReference>
<keyword evidence="2" id="KW-0255">Endonuclease</keyword>
<dbReference type="InterPro" id="IPR016071">
    <property type="entry name" value="Staphylococal_nuclease_OB-fold"/>
</dbReference>
<evidence type="ECO:0000256" key="3">
    <source>
        <dbReference type="ARBA" id="ARBA00022801"/>
    </source>
</evidence>
<feature type="domain" description="TNase-like" evidence="5">
    <location>
        <begin position="47"/>
        <end position="155"/>
    </location>
</feature>
<evidence type="ECO:0000256" key="2">
    <source>
        <dbReference type="ARBA" id="ARBA00022759"/>
    </source>
</evidence>
<keyword evidence="4" id="KW-1133">Transmembrane helix</keyword>
<keyword evidence="4" id="KW-0812">Transmembrane</keyword>
<dbReference type="KEGG" id="pme:NATL1_00761"/>